<feature type="compositionally biased region" description="Acidic residues" evidence="1">
    <location>
        <begin position="77"/>
        <end position="87"/>
    </location>
</feature>
<feature type="region of interest" description="Disordered" evidence="1">
    <location>
        <begin position="532"/>
        <end position="573"/>
    </location>
</feature>
<dbReference type="InterPro" id="IPR025403">
    <property type="entry name" value="TgpA-like_C"/>
</dbReference>
<feature type="transmembrane region" description="Helical" evidence="2">
    <location>
        <begin position="308"/>
        <end position="331"/>
    </location>
</feature>
<proteinExistence type="predicted"/>
<feature type="compositionally biased region" description="Acidic residues" evidence="1">
    <location>
        <begin position="551"/>
        <end position="567"/>
    </location>
</feature>
<feature type="domain" description="Protein-glutamine gamma-glutamyltransferase-like C-terminal" evidence="3">
    <location>
        <begin position="481"/>
        <end position="545"/>
    </location>
</feature>
<keyword evidence="2" id="KW-1133">Transmembrane helix</keyword>
<dbReference type="AlphaFoldDB" id="A0A1I0Q3A4"/>
<accession>A0A1I0Q3A4</accession>
<organism evidence="4 5">
    <name type="scientific">Natrinema salifodinae</name>
    <dbReference type="NCBI Taxonomy" id="1202768"/>
    <lineage>
        <taxon>Archaea</taxon>
        <taxon>Methanobacteriati</taxon>
        <taxon>Methanobacteriota</taxon>
        <taxon>Stenosarchaea group</taxon>
        <taxon>Halobacteria</taxon>
        <taxon>Halobacteriales</taxon>
        <taxon>Natrialbaceae</taxon>
        <taxon>Natrinema</taxon>
    </lineage>
</organism>
<reference evidence="5" key="1">
    <citation type="submission" date="2016-10" db="EMBL/GenBank/DDBJ databases">
        <authorList>
            <person name="Varghese N."/>
        </authorList>
    </citation>
    <scope>NUCLEOTIDE SEQUENCE [LARGE SCALE GENOMIC DNA]</scope>
    <source>
        <strain evidence="5">CGMCC 1.12284</strain>
    </source>
</reference>
<feature type="transmembrane region" description="Helical" evidence="2">
    <location>
        <begin position="343"/>
        <end position="363"/>
    </location>
</feature>
<feature type="compositionally biased region" description="Acidic residues" evidence="1">
    <location>
        <begin position="47"/>
        <end position="62"/>
    </location>
</feature>
<evidence type="ECO:0000313" key="4">
    <source>
        <dbReference type="EMBL" id="SEW21450.1"/>
    </source>
</evidence>
<dbReference type="EMBL" id="FOIS01000004">
    <property type="protein sequence ID" value="SEW21450.1"/>
    <property type="molecule type" value="Genomic_DNA"/>
</dbReference>
<gene>
    <name evidence="4" type="ORF">SAMN05216285_3022</name>
</gene>
<dbReference type="eggNOG" id="arCOG02085">
    <property type="taxonomic scope" value="Archaea"/>
</dbReference>
<feature type="compositionally biased region" description="Basic and acidic residues" evidence="1">
    <location>
        <begin position="29"/>
        <end position="39"/>
    </location>
</feature>
<dbReference type="Proteomes" id="UP000183275">
    <property type="component" value="Unassembled WGS sequence"/>
</dbReference>
<feature type="region of interest" description="Disordered" evidence="1">
    <location>
        <begin position="426"/>
        <end position="471"/>
    </location>
</feature>
<dbReference type="Pfam" id="PF13559">
    <property type="entry name" value="DUF4129"/>
    <property type="match status" value="1"/>
</dbReference>
<dbReference type="STRING" id="1202768.SAMN05216285_3022"/>
<sequence length="573" mass="59092">MTRTRRLLFVAGCLCCLLAVASALPAADPRLDGPVDRGGEPVAGDWESIDDLPEFETEPPEDAAERESDSESPTADPDLEIDGEIEPGNEVTVRTERGVNRHFGHSDERTVAVNGENVTATDRFGDANVTVPYAEEMTVSVPADNQSRTVDVPTNATIEVHDAAAPAREIEISAAVGSTPVTDATVYRDGQAVATTDGDGDATVPLPESAGSVDLRVDRGPVAGERTVDIPEPTVRFVSPLLFPGSPAPVQVSADGSGVPNATVSLESGGSATTGDEGRALLWLPIDDGATVTAEVGTESATATVGNLYLRLTAIVVLVPGFCLGGLLTYARLVAASDRRRGAGIAGLFVALADLFAGVSDLIGDLFGALGGRIRSWSWPSLSISLPSPSVPGSAAGGFGIGFPALGAAIASFGGAVGSLPSLGSLVRSPTRPRESPLGDWFGTNDDEVDESETSPAEADPGGPGLAAEPLAPRSPRAEIRAAWHAFVDRLELGDRETATPGEVARRALAAGYPAALVARLVAIVREIEYGGREPSPNRVTDVRATASELLDIDPDEDPDPDSDADSNGEGST</sequence>
<feature type="region of interest" description="Disordered" evidence="1">
    <location>
        <begin position="27"/>
        <end position="88"/>
    </location>
</feature>
<evidence type="ECO:0000259" key="3">
    <source>
        <dbReference type="Pfam" id="PF13559"/>
    </source>
</evidence>
<name>A0A1I0Q3A4_9EURY</name>
<keyword evidence="2" id="KW-0472">Membrane</keyword>
<evidence type="ECO:0000313" key="5">
    <source>
        <dbReference type="Proteomes" id="UP000183275"/>
    </source>
</evidence>
<dbReference type="RefSeq" id="WP_049989640.1">
    <property type="nucleotide sequence ID" value="NZ_FOIS01000004.1"/>
</dbReference>
<keyword evidence="5" id="KW-1185">Reference proteome</keyword>
<keyword evidence="2" id="KW-0812">Transmembrane</keyword>
<dbReference type="OrthoDB" id="206550at2157"/>
<evidence type="ECO:0000256" key="2">
    <source>
        <dbReference type="SAM" id="Phobius"/>
    </source>
</evidence>
<evidence type="ECO:0000256" key="1">
    <source>
        <dbReference type="SAM" id="MobiDB-lite"/>
    </source>
</evidence>
<protein>
    <recommendedName>
        <fullName evidence="3">Protein-glutamine gamma-glutamyltransferase-like C-terminal domain-containing protein</fullName>
    </recommendedName>
</protein>